<reference evidence="2 3" key="1">
    <citation type="journal article" date="2019" name="Int. J. Syst. Evol. Microbiol.">
        <title>The Draft Whole-Genome Sequence of the Antibiotic Producer Empedobacter haloabium ATCC 31962 Provides Indications for Its Taxonomic Reclassification.</title>
        <authorList>
            <person name="Miess H."/>
            <person name="Arlt P."/>
            <person name="Apel A.K."/>
            <person name="Weber T."/>
            <person name="Nieselt K."/>
            <person name="Hanssen F."/>
            <person name="Czemmel S."/>
            <person name="Nahnsen S."/>
            <person name="Gross H."/>
        </authorList>
    </citation>
    <scope>NUCLEOTIDE SEQUENCE [LARGE SCALE GENOMIC DNA]</scope>
    <source>
        <strain evidence="2 3">ATCC 31962</strain>
    </source>
</reference>
<feature type="chain" id="PRO_5046842514" evidence="1">
    <location>
        <begin position="23"/>
        <end position="126"/>
    </location>
</feature>
<name>A0ABZ1UPV2_9BURK</name>
<proteinExistence type="predicted"/>
<organism evidence="2 3">
    <name type="scientific">[Empedobacter] haloabium</name>
    <dbReference type="NCBI Taxonomy" id="592317"/>
    <lineage>
        <taxon>Bacteria</taxon>
        <taxon>Pseudomonadati</taxon>
        <taxon>Pseudomonadota</taxon>
        <taxon>Betaproteobacteria</taxon>
        <taxon>Burkholderiales</taxon>
        <taxon>Oxalobacteraceae</taxon>
        <taxon>Telluria group</taxon>
        <taxon>Telluria group incertae sedis</taxon>
    </lineage>
</organism>
<feature type="signal peptide" evidence="1">
    <location>
        <begin position="1"/>
        <end position="22"/>
    </location>
</feature>
<sequence>MPTLAAAFLTLILALFQGAAMASNLVTDIERIRQTDKSDQIDISTTVQSHIATGTGRKDVERRLQQQGFTLHEQPEAADKTRTLIAVRKEKGLIASLGFHDEIRVVIIFDNDKVKHASGLLIYRAL</sequence>
<dbReference type="EMBL" id="CP136508">
    <property type="protein sequence ID" value="WUR14696.1"/>
    <property type="molecule type" value="Genomic_DNA"/>
</dbReference>
<dbReference type="Proteomes" id="UP000321323">
    <property type="component" value="Chromosome"/>
</dbReference>
<gene>
    <name evidence="2" type="ORF">E7V67_006195</name>
</gene>
<keyword evidence="1" id="KW-0732">Signal</keyword>
<evidence type="ECO:0000313" key="2">
    <source>
        <dbReference type="EMBL" id="WUR14696.1"/>
    </source>
</evidence>
<protein>
    <submittedName>
        <fullName evidence="2">Uncharacterized protein</fullName>
    </submittedName>
</protein>
<evidence type="ECO:0000256" key="1">
    <source>
        <dbReference type="SAM" id="SignalP"/>
    </source>
</evidence>
<accession>A0ABZ1UPV2</accession>
<keyword evidence="3" id="KW-1185">Reference proteome</keyword>
<evidence type="ECO:0000313" key="3">
    <source>
        <dbReference type="Proteomes" id="UP000321323"/>
    </source>
</evidence>